<dbReference type="GO" id="GO:0000166">
    <property type="term" value="F:nucleotide binding"/>
    <property type="evidence" value="ECO:0007669"/>
    <property type="project" value="InterPro"/>
</dbReference>
<reference evidence="2" key="1">
    <citation type="submission" date="2013-08" db="EMBL/GenBank/DDBJ databases">
        <authorList>
            <person name="Mendez C."/>
            <person name="Richter M."/>
            <person name="Ferrer M."/>
            <person name="Sanchez J."/>
        </authorList>
    </citation>
    <scope>NUCLEOTIDE SEQUENCE</scope>
</reference>
<name>T0YAX1_9ZZZZ</name>
<comment type="caution">
    <text evidence="2">The sequence shown here is derived from an EMBL/GenBank/DDBJ whole genome shotgun (WGS) entry which is preliminary data.</text>
</comment>
<dbReference type="GO" id="GO:0005388">
    <property type="term" value="F:P-type calcium transporter activity"/>
    <property type="evidence" value="ECO:0007669"/>
    <property type="project" value="TreeGrafter"/>
</dbReference>
<organism evidence="2">
    <name type="scientific">mine drainage metagenome</name>
    <dbReference type="NCBI Taxonomy" id="410659"/>
    <lineage>
        <taxon>unclassified sequences</taxon>
        <taxon>metagenomes</taxon>
        <taxon>ecological metagenomes</taxon>
    </lineage>
</organism>
<feature type="non-terminal residue" evidence="2">
    <location>
        <position position="1"/>
    </location>
</feature>
<dbReference type="PANTHER" id="PTHR24093">
    <property type="entry name" value="CATION TRANSPORTING ATPASE"/>
    <property type="match status" value="1"/>
</dbReference>
<dbReference type="InterPro" id="IPR023299">
    <property type="entry name" value="ATPase_P-typ_cyto_dom_N"/>
</dbReference>
<proteinExistence type="predicted"/>
<reference evidence="2" key="2">
    <citation type="journal article" date="2014" name="ISME J.">
        <title>Microbial stratification in low pH oxic and suboxic macroscopic growths along an acid mine drainage.</title>
        <authorList>
            <person name="Mendez-Garcia C."/>
            <person name="Mesa V."/>
            <person name="Sprenger R.R."/>
            <person name="Richter M."/>
            <person name="Diez M.S."/>
            <person name="Solano J."/>
            <person name="Bargiela R."/>
            <person name="Golyshina O.V."/>
            <person name="Manteca A."/>
            <person name="Ramos J.L."/>
            <person name="Gallego J.R."/>
            <person name="Llorente I."/>
            <person name="Martins Dos Santos V.A."/>
            <person name="Jensen O.N."/>
            <person name="Pelaez A.I."/>
            <person name="Sanchez J."/>
            <person name="Ferrer M."/>
        </authorList>
    </citation>
    <scope>NUCLEOTIDE SEQUENCE</scope>
</reference>
<accession>T0YAX1</accession>
<keyword evidence="1" id="KW-0460">Magnesium</keyword>
<sequence>LDIQELNREYKPASRFVFDSNIKRASYVYSTANGCFAYTSGAPESILSRCTKVMTGESSDEPKSEGYSEIVREAVNEVAKLGERTIAIAYKGVKDRTIERDVADSDMTFIGMISFIDPPRKGVKEAVKLCQ</sequence>
<protein>
    <submittedName>
        <fullName evidence="2">P-type IID ATPase</fullName>
    </submittedName>
</protein>
<gene>
    <name evidence="2" type="ORF">B2A_14697</name>
</gene>
<dbReference type="Gene3D" id="3.40.1110.10">
    <property type="entry name" value="Calcium-transporting ATPase, cytoplasmic domain N"/>
    <property type="match status" value="1"/>
</dbReference>
<dbReference type="EMBL" id="AUZZ01010680">
    <property type="protein sequence ID" value="EQD28952.1"/>
    <property type="molecule type" value="Genomic_DNA"/>
</dbReference>
<evidence type="ECO:0000256" key="1">
    <source>
        <dbReference type="ARBA" id="ARBA00022842"/>
    </source>
</evidence>
<dbReference type="SUPFAM" id="SSF81660">
    <property type="entry name" value="Metal cation-transporting ATPase, ATP-binding domain N"/>
    <property type="match status" value="1"/>
</dbReference>
<dbReference type="GO" id="GO:0005886">
    <property type="term" value="C:plasma membrane"/>
    <property type="evidence" value="ECO:0007669"/>
    <property type="project" value="TreeGrafter"/>
</dbReference>
<evidence type="ECO:0000313" key="2">
    <source>
        <dbReference type="EMBL" id="EQD28952.1"/>
    </source>
</evidence>
<dbReference type="Pfam" id="PF13246">
    <property type="entry name" value="Cation_ATPase"/>
    <property type="match status" value="1"/>
</dbReference>
<dbReference type="PANTHER" id="PTHR24093:SF506">
    <property type="entry name" value="CATION-TRANSPORTING ATPASE PMA1"/>
    <property type="match status" value="1"/>
</dbReference>
<feature type="non-terminal residue" evidence="2">
    <location>
        <position position="131"/>
    </location>
</feature>
<dbReference type="AlphaFoldDB" id="T0YAX1"/>